<evidence type="ECO:0000256" key="2">
    <source>
        <dbReference type="ARBA" id="ARBA00022630"/>
    </source>
</evidence>
<comment type="cofactor">
    <cofactor evidence="1">
        <name>FAD</name>
        <dbReference type="ChEBI" id="CHEBI:57692"/>
    </cofactor>
</comment>
<dbReference type="HOGENOM" id="CLU_009665_20_0_5"/>
<dbReference type="GO" id="GO:0071949">
    <property type="term" value="F:FAD binding"/>
    <property type="evidence" value="ECO:0007669"/>
    <property type="project" value="InterPro"/>
</dbReference>
<dbReference type="InterPro" id="IPR036188">
    <property type="entry name" value="FAD/NAD-bd_sf"/>
</dbReference>
<evidence type="ECO:0000313" key="5">
    <source>
        <dbReference type="EMBL" id="EAU43164.1"/>
    </source>
</evidence>
<dbReference type="GO" id="GO:0016709">
    <property type="term" value="F:oxidoreductase activity, acting on paired donors, with incorporation or reduction of molecular oxygen, NAD(P)H as one donor, and incorporation of one atom of oxygen"/>
    <property type="evidence" value="ECO:0007669"/>
    <property type="project" value="UniProtKB-ARBA"/>
</dbReference>
<dbReference type="Pfam" id="PF01494">
    <property type="entry name" value="FAD_binding_3"/>
    <property type="match status" value="2"/>
</dbReference>
<dbReference type="Proteomes" id="UP000004310">
    <property type="component" value="Unassembled WGS sequence"/>
</dbReference>
<evidence type="ECO:0000313" key="6">
    <source>
        <dbReference type="Proteomes" id="UP000004310"/>
    </source>
</evidence>
<dbReference type="PRINTS" id="PR00420">
    <property type="entry name" value="RNGMNOXGNASE"/>
</dbReference>
<evidence type="ECO:0000256" key="3">
    <source>
        <dbReference type="ARBA" id="ARBA00022827"/>
    </source>
</evidence>
<dbReference type="SUPFAM" id="SSF51905">
    <property type="entry name" value="FAD/NAD(P)-binding domain"/>
    <property type="match status" value="1"/>
</dbReference>
<organism evidence="5 6">
    <name type="scientific">Fulvimarina pelagi HTCC2506</name>
    <dbReference type="NCBI Taxonomy" id="314231"/>
    <lineage>
        <taxon>Bacteria</taxon>
        <taxon>Pseudomonadati</taxon>
        <taxon>Pseudomonadota</taxon>
        <taxon>Alphaproteobacteria</taxon>
        <taxon>Hyphomicrobiales</taxon>
        <taxon>Aurantimonadaceae</taxon>
        <taxon>Fulvimarina</taxon>
    </lineage>
</organism>
<gene>
    <name evidence="5" type="ORF">FP2506_09981</name>
</gene>
<dbReference type="Gene3D" id="3.50.50.60">
    <property type="entry name" value="FAD/NAD(P)-binding domain"/>
    <property type="match status" value="2"/>
</dbReference>
<feature type="domain" description="FAD-binding" evidence="4">
    <location>
        <begin position="238"/>
        <end position="297"/>
    </location>
</feature>
<protein>
    <submittedName>
        <fullName evidence="5">FAD-binding monooxygenase, PheA/TfdB family protein</fullName>
    </submittedName>
</protein>
<dbReference type="STRING" id="217511.GCA_001463845_00755"/>
<evidence type="ECO:0000256" key="1">
    <source>
        <dbReference type="ARBA" id="ARBA00001974"/>
    </source>
</evidence>
<name>Q0G5A0_9HYPH</name>
<dbReference type="AlphaFoldDB" id="Q0G5A0"/>
<dbReference type="EMBL" id="AATP01000001">
    <property type="protein sequence ID" value="EAU43164.1"/>
    <property type="molecule type" value="Genomic_DNA"/>
</dbReference>
<dbReference type="InterPro" id="IPR002938">
    <property type="entry name" value="FAD-bd"/>
</dbReference>
<dbReference type="PANTHER" id="PTHR43004:SF19">
    <property type="entry name" value="BINDING MONOOXYGENASE, PUTATIVE (JCVI)-RELATED"/>
    <property type="match status" value="1"/>
</dbReference>
<keyword evidence="3" id="KW-0274">FAD</keyword>
<keyword evidence="2" id="KW-0285">Flavoprotein</keyword>
<proteinExistence type="predicted"/>
<accession>Q0G5A0</accession>
<comment type="caution">
    <text evidence="5">The sequence shown here is derived from an EMBL/GenBank/DDBJ whole genome shotgun (WGS) entry which is preliminary data.</text>
</comment>
<dbReference type="eggNOG" id="COG0654">
    <property type="taxonomic scope" value="Bacteria"/>
</dbReference>
<evidence type="ECO:0000259" key="4">
    <source>
        <dbReference type="Pfam" id="PF01494"/>
    </source>
</evidence>
<keyword evidence="5" id="KW-0503">Monooxygenase</keyword>
<dbReference type="PANTHER" id="PTHR43004">
    <property type="entry name" value="TRK SYSTEM POTASSIUM UPTAKE PROTEIN"/>
    <property type="match status" value="1"/>
</dbReference>
<dbReference type="InterPro" id="IPR050641">
    <property type="entry name" value="RIFMO-like"/>
</dbReference>
<feature type="domain" description="FAD-binding" evidence="4">
    <location>
        <begin position="9"/>
        <end position="193"/>
    </location>
</feature>
<reference evidence="5 6" key="1">
    <citation type="journal article" date="2010" name="J. Bacteriol.">
        <title>Genome sequence of Fulvimarina pelagi HTCC2506T, a Mn(II)-oxidizing alphaproteobacterium possessing an aerobic anoxygenic photosynthetic gene cluster and Xanthorhodopsin.</title>
        <authorList>
            <person name="Kang I."/>
            <person name="Oh H.M."/>
            <person name="Lim S.I."/>
            <person name="Ferriera S."/>
            <person name="Giovannoni S.J."/>
            <person name="Cho J.C."/>
        </authorList>
    </citation>
    <scope>NUCLEOTIDE SEQUENCE [LARGE SCALE GENOMIC DNA]</scope>
    <source>
        <strain evidence="5 6">HTCC2506</strain>
    </source>
</reference>
<dbReference type="RefSeq" id="WP_007067138.1">
    <property type="nucleotide sequence ID" value="NZ_DS022272.1"/>
</dbReference>
<sequence>MIVPADKPLVIAGAGPVGLALAVEAVRRGLDVRIVDRDEGPTAPEESRALGILPTTLAVLRASGVSERLLAEGQPIRRVKIAWAGRPAAEFSLEAASTPTPFILSLPQGRTERAMIDWLSGRGVEVEWGVELTGLEDTRSPTAILSTGERLAAYALAGCDGIHSAVRAHLDLPWVGDRYPTKFALADIRLRTPIEADCVQLSLGGPNGTRAFLPFCPDFGRLIGVVDDPQTLVDERNDIASVGWTSSFEVAFHRAERMSRGMVFLAGDAAHEHSPVGGRGMNLGIWDAAWLAYLLSEKRASEYEMRRMPSVKKVLEQTRSMTDTVTAPPRWTGAVLRFALPAALKLPLVRRRIANRLLALDLPQPVWL</sequence>
<keyword evidence="5" id="KW-0560">Oxidoreductase</keyword>
<keyword evidence="6" id="KW-1185">Reference proteome</keyword>